<reference evidence="3 4" key="1">
    <citation type="journal article" date="2012" name="Science">
        <title>The Paleozoic origin of enzymatic lignin decomposition reconstructed from 31 fungal genomes.</title>
        <authorList>
            <person name="Floudas D."/>
            <person name="Binder M."/>
            <person name="Riley R."/>
            <person name="Barry K."/>
            <person name="Blanchette R.A."/>
            <person name="Henrissat B."/>
            <person name="Martinez A.T."/>
            <person name="Otillar R."/>
            <person name="Spatafora J.W."/>
            <person name="Yadav J.S."/>
            <person name="Aerts A."/>
            <person name="Benoit I."/>
            <person name="Boyd A."/>
            <person name="Carlson A."/>
            <person name="Copeland A."/>
            <person name="Coutinho P.M."/>
            <person name="de Vries R.P."/>
            <person name="Ferreira P."/>
            <person name="Findley K."/>
            <person name="Foster B."/>
            <person name="Gaskell J."/>
            <person name="Glotzer D."/>
            <person name="Gorecki P."/>
            <person name="Heitman J."/>
            <person name="Hesse C."/>
            <person name="Hori C."/>
            <person name="Igarashi K."/>
            <person name="Jurgens J.A."/>
            <person name="Kallen N."/>
            <person name="Kersten P."/>
            <person name="Kohler A."/>
            <person name="Kuees U."/>
            <person name="Kumar T.K.A."/>
            <person name="Kuo A."/>
            <person name="LaButti K."/>
            <person name="Larrondo L.F."/>
            <person name="Lindquist E."/>
            <person name="Ling A."/>
            <person name="Lombard V."/>
            <person name="Lucas S."/>
            <person name="Lundell T."/>
            <person name="Martin R."/>
            <person name="McLaughlin D.J."/>
            <person name="Morgenstern I."/>
            <person name="Morin E."/>
            <person name="Murat C."/>
            <person name="Nagy L.G."/>
            <person name="Nolan M."/>
            <person name="Ohm R.A."/>
            <person name="Patyshakuliyeva A."/>
            <person name="Rokas A."/>
            <person name="Ruiz-Duenas F.J."/>
            <person name="Sabat G."/>
            <person name="Salamov A."/>
            <person name="Samejima M."/>
            <person name="Schmutz J."/>
            <person name="Slot J.C."/>
            <person name="St John F."/>
            <person name="Stenlid J."/>
            <person name="Sun H."/>
            <person name="Sun S."/>
            <person name="Syed K."/>
            <person name="Tsang A."/>
            <person name="Wiebenga A."/>
            <person name="Young D."/>
            <person name="Pisabarro A."/>
            <person name="Eastwood D.C."/>
            <person name="Martin F."/>
            <person name="Cullen D."/>
            <person name="Grigoriev I.V."/>
            <person name="Hibbett D.S."/>
        </authorList>
    </citation>
    <scope>NUCLEOTIDE SEQUENCE [LARGE SCALE GENOMIC DNA]</scope>
    <source>
        <strain evidence="3 4">ATCC 11539</strain>
    </source>
</reference>
<dbReference type="OrthoDB" id="2151417at2759"/>
<dbReference type="KEGG" id="gtr:GLOTRDRAFT_58342"/>
<dbReference type="OMA" id="ETDAFNG"/>
<evidence type="ECO:0000313" key="3">
    <source>
        <dbReference type="EMBL" id="EPQ57165.1"/>
    </source>
</evidence>
<evidence type="ECO:0000256" key="1">
    <source>
        <dbReference type="SAM" id="MobiDB-lite"/>
    </source>
</evidence>
<proteinExistence type="predicted"/>
<keyword evidence="2" id="KW-0732">Signal</keyword>
<evidence type="ECO:0008006" key="5">
    <source>
        <dbReference type="Google" id="ProtNLM"/>
    </source>
</evidence>
<dbReference type="HOGENOM" id="CLU_095023_3_0_1"/>
<dbReference type="PANTHER" id="PTHR38849:SF1">
    <property type="entry name" value="SMALL SECRETED PROTEIN"/>
    <property type="match status" value="1"/>
</dbReference>
<name>S7RRA6_GLOTA</name>
<feature type="chain" id="PRO_5004544620" description="Small secreted protein" evidence="2">
    <location>
        <begin position="22"/>
        <end position="177"/>
    </location>
</feature>
<evidence type="ECO:0000256" key="2">
    <source>
        <dbReference type="SAM" id="SignalP"/>
    </source>
</evidence>
<protein>
    <recommendedName>
        <fullName evidence="5">Small secreted protein</fullName>
    </recommendedName>
</protein>
<dbReference type="GeneID" id="19307228"/>
<dbReference type="Proteomes" id="UP000030669">
    <property type="component" value="Unassembled WGS sequence"/>
</dbReference>
<evidence type="ECO:0000313" key="4">
    <source>
        <dbReference type="Proteomes" id="UP000030669"/>
    </source>
</evidence>
<dbReference type="EMBL" id="KB469299">
    <property type="protein sequence ID" value="EPQ57165.1"/>
    <property type="molecule type" value="Genomic_DNA"/>
</dbReference>
<feature type="region of interest" description="Disordered" evidence="1">
    <location>
        <begin position="155"/>
        <end position="177"/>
    </location>
</feature>
<sequence>MVRLSLASFLLLPALASFVAAAPVPTSAGLSKRAFQLLDYADFQISDGTAGDAQAQANAVFVDPFDGVDLATVDDQTADDIETMRKAAESAETDDFNPAIEAASGDEADALQNGKIKNKVLKLTAEVQGLNIKLAKAQAAGQSTSSIQTKIDAEQKKLDTNVATDKKNAGQASKGVA</sequence>
<dbReference type="AlphaFoldDB" id="S7RRA6"/>
<organism evidence="3 4">
    <name type="scientific">Gloeophyllum trabeum (strain ATCC 11539 / FP-39264 / Madison 617)</name>
    <name type="common">Brown rot fungus</name>
    <dbReference type="NCBI Taxonomy" id="670483"/>
    <lineage>
        <taxon>Eukaryota</taxon>
        <taxon>Fungi</taxon>
        <taxon>Dikarya</taxon>
        <taxon>Basidiomycota</taxon>
        <taxon>Agaricomycotina</taxon>
        <taxon>Agaricomycetes</taxon>
        <taxon>Gloeophyllales</taxon>
        <taxon>Gloeophyllaceae</taxon>
        <taxon>Gloeophyllum</taxon>
    </lineage>
</organism>
<dbReference type="RefSeq" id="XP_007864308.1">
    <property type="nucleotide sequence ID" value="XM_007866117.1"/>
</dbReference>
<keyword evidence="4" id="KW-1185">Reference proteome</keyword>
<gene>
    <name evidence="3" type="ORF">GLOTRDRAFT_58342</name>
</gene>
<feature type="signal peptide" evidence="2">
    <location>
        <begin position="1"/>
        <end position="21"/>
    </location>
</feature>
<feature type="compositionally biased region" description="Basic and acidic residues" evidence="1">
    <location>
        <begin position="155"/>
        <end position="168"/>
    </location>
</feature>
<dbReference type="PANTHER" id="PTHR38849">
    <property type="entry name" value="SMALL SECRETED PROTEIN"/>
    <property type="match status" value="1"/>
</dbReference>
<dbReference type="eggNOG" id="ENOG502SA5Y">
    <property type="taxonomic scope" value="Eukaryota"/>
</dbReference>
<accession>S7RRA6</accession>